<feature type="region of interest" description="Disordered" evidence="1">
    <location>
        <begin position="266"/>
        <end position="290"/>
    </location>
</feature>
<sequence>MEVSTYGDSLVDLLKDPKLNSDKVKIQKLFHIIKATKDRKLKRVCLNGFQNLRDLEHIAQRLDNWEFKTLEYHLVDGIYVSTVGDESSSNDTMNLKNEQDLVERQFFQKELASKVLKTCMELYEQLNELNGAVERINEFLLEMSPSEYISDLGTILAQLTFRCLRLQKSLEYKLHIKYCKSKLVVIGIDLERIMALNLNESLTEKTVLGYRSYITDLLKQVEDCILNNDTIGTMECLSVVKDVERMFDAVKPKEYLYPIDSVSSGAGVEHHPKNHLKNRERSNSSFDALSEKSMSSLQRSTISEELPYLMSAFDDAKMAQVELLGVVSANTNAVNNQLLHHTGDSSVVHFPSTEMSHTMNDLKRINLLNQSLTPRTKMESSILKSISLRSEVVDLPNYGNHQSTLPLGSNMLRMWNPTLLKRNTSKSENEEVD</sequence>
<dbReference type="EMBL" id="CP014586">
    <property type="protein sequence ID" value="ANZ77183.1"/>
    <property type="molecule type" value="Genomic_DNA"/>
</dbReference>
<accession>A0A1B2JGR0</accession>
<name>A0A1B2JGR0_PICPA</name>
<keyword evidence="3" id="KW-1185">Reference proteome</keyword>
<protein>
    <submittedName>
        <fullName evidence="2">BA75_03337T0</fullName>
    </submittedName>
</protein>
<organism evidence="2 3">
    <name type="scientific">Komagataella pastoris</name>
    <name type="common">Yeast</name>
    <name type="synonym">Pichia pastoris</name>
    <dbReference type="NCBI Taxonomy" id="4922"/>
    <lineage>
        <taxon>Eukaryota</taxon>
        <taxon>Fungi</taxon>
        <taxon>Dikarya</taxon>
        <taxon>Ascomycota</taxon>
        <taxon>Saccharomycotina</taxon>
        <taxon>Pichiomycetes</taxon>
        <taxon>Pichiales</taxon>
        <taxon>Pichiaceae</taxon>
        <taxon>Komagataella</taxon>
    </lineage>
</organism>
<dbReference type="AlphaFoldDB" id="A0A1B2JGR0"/>
<reference evidence="2 3" key="1">
    <citation type="submission" date="2016-02" db="EMBL/GenBank/DDBJ databases">
        <title>Comparative genomic and transcriptomic foundation for Pichia pastoris.</title>
        <authorList>
            <person name="Love K.R."/>
            <person name="Shah K.A."/>
            <person name="Whittaker C.A."/>
            <person name="Wu J."/>
            <person name="Bartlett M.C."/>
            <person name="Ma D."/>
            <person name="Leeson R.L."/>
            <person name="Priest M."/>
            <person name="Young S.K."/>
            <person name="Love J.C."/>
        </authorList>
    </citation>
    <scope>NUCLEOTIDE SEQUENCE [LARGE SCALE GENOMIC DNA]</scope>
    <source>
        <strain evidence="2 3">ATCC 28485</strain>
    </source>
</reference>
<evidence type="ECO:0000256" key="1">
    <source>
        <dbReference type="SAM" id="MobiDB-lite"/>
    </source>
</evidence>
<evidence type="ECO:0000313" key="2">
    <source>
        <dbReference type="EMBL" id="ANZ77183.1"/>
    </source>
</evidence>
<dbReference type="Proteomes" id="UP000094565">
    <property type="component" value="Chromosome 3"/>
</dbReference>
<dbReference type="OrthoDB" id="4021219at2759"/>
<proteinExistence type="predicted"/>
<gene>
    <name evidence="2" type="primary">MDM36</name>
    <name evidence="2" type="ORF">ATY40_BA7503337</name>
</gene>
<evidence type="ECO:0000313" key="3">
    <source>
        <dbReference type="Proteomes" id="UP000094565"/>
    </source>
</evidence>